<evidence type="ECO:0000313" key="2">
    <source>
        <dbReference type="EMBL" id="SFH91804.1"/>
    </source>
</evidence>
<dbReference type="STRING" id="1576369.SAMN05421753_1044"/>
<name>A0A1I3DYH8_9PLAN</name>
<gene>
    <name evidence="2" type="ORF">SAMN05421753_1044</name>
</gene>
<protein>
    <submittedName>
        <fullName evidence="2">Uncharacterized protein</fullName>
    </submittedName>
</protein>
<dbReference type="EMBL" id="FOQD01000004">
    <property type="protein sequence ID" value="SFH91804.1"/>
    <property type="molecule type" value="Genomic_DNA"/>
</dbReference>
<feature type="region of interest" description="Disordered" evidence="1">
    <location>
        <begin position="113"/>
        <end position="134"/>
    </location>
</feature>
<organism evidence="2 3">
    <name type="scientific">Planctomicrobium piriforme</name>
    <dbReference type="NCBI Taxonomy" id="1576369"/>
    <lineage>
        <taxon>Bacteria</taxon>
        <taxon>Pseudomonadati</taxon>
        <taxon>Planctomycetota</taxon>
        <taxon>Planctomycetia</taxon>
        <taxon>Planctomycetales</taxon>
        <taxon>Planctomycetaceae</taxon>
        <taxon>Planctomicrobium</taxon>
    </lineage>
</organism>
<reference evidence="3" key="1">
    <citation type="submission" date="2016-10" db="EMBL/GenBank/DDBJ databases">
        <authorList>
            <person name="Varghese N."/>
            <person name="Submissions S."/>
        </authorList>
    </citation>
    <scope>NUCLEOTIDE SEQUENCE [LARGE SCALE GENOMIC DNA]</scope>
    <source>
        <strain evidence="3">DSM 26348</strain>
    </source>
</reference>
<sequence length="144" mass="15610">MKNAVIYSAVLLSVFYLICGNAEAGGHRRMHHGAPALGLGFLNLIGTGLLQQNDSILNDVLRQLLGKLKDDADNGDDGSVMVAKRDVVPNPDLVAANSRMDRVLSKLGIEAPHFDEEQHQNQTNSTDEAFDDPVVIPDGFTFPK</sequence>
<keyword evidence="3" id="KW-1185">Reference proteome</keyword>
<evidence type="ECO:0000256" key="1">
    <source>
        <dbReference type="SAM" id="MobiDB-lite"/>
    </source>
</evidence>
<evidence type="ECO:0000313" key="3">
    <source>
        <dbReference type="Proteomes" id="UP000199518"/>
    </source>
</evidence>
<dbReference type="Proteomes" id="UP000199518">
    <property type="component" value="Unassembled WGS sequence"/>
</dbReference>
<accession>A0A1I3DYH8</accession>
<dbReference type="RefSeq" id="WP_139228282.1">
    <property type="nucleotide sequence ID" value="NZ_FOQD01000004.1"/>
</dbReference>
<dbReference type="AlphaFoldDB" id="A0A1I3DYH8"/>
<proteinExistence type="predicted"/>